<dbReference type="EMBL" id="JBBWWQ010000006">
    <property type="protein sequence ID" value="KAK8944294.1"/>
    <property type="molecule type" value="Genomic_DNA"/>
</dbReference>
<evidence type="ECO:0000259" key="9">
    <source>
        <dbReference type="PROSITE" id="PS51767"/>
    </source>
</evidence>
<feature type="domain" description="Peptidase A1" evidence="9">
    <location>
        <begin position="104"/>
        <end position="464"/>
    </location>
</feature>
<proteinExistence type="inferred from homology"/>
<dbReference type="InterPro" id="IPR033121">
    <property type="entry name" value="PEPTIDASE_A1"/>
</dbReference>
<evidence type="ECO:0000256" key="4">
    <source>
        <dbReference type="ARBA" id="ARBA00022750"/>
    </source>
</evidence>
<evidence type="ECO:0000313" key="10">
    <source>
        <dbReference type="EMBL" id="KAK8944294.1"/>
    </source>
</evidence>
<keyword evidence="5 8" id="KW-0378">Hydrolase</keyword>
<dbReference type="InterPro" id="IPR021109">
    <property type="entry name" value="Peptidase_aspartic_dom_sf"/>
</dbReference>
<dbReference type="PROSITE" id="PS51767">
    <property type="entry name" value="PEPTIDASE_A1"/>
    <property type="match status" value="1"/>
</dbReference>
<keyword evidence="6" id="KW-0325">Glycoprotein</keyword>
<dbReference type="AlphaFoldDB" id="A0AAP0BMB8"/>
<comment type="caution">
    <text evidence="10">The sequence shown here is derived from an EMBL/GenBank/DDBJ whole genome shotgun (WGS) entry which is preliminary data.</text>
</comment>
<dbReference type="GO" id="GO:0004190">
    <property type="term" value="F:aspartic-type endopeptidase activity"/>
    <property type="evidence" value="ECO:0007669"/>
    <property type="project" value="UniProtKB-KW"/>
</dbReference>
<evidence type="ECO:0000256" key="6">
    <source>
        <dbReference type="ARBA" id="ARBA00023180"/>
    </source>
</evidence>
<evidence type="ECO:0000256" key="7">
    <source>
        <dbReference type="PIRSR" id="PIRSR601461-1"/>
    </source>
</evidence>
<keyword evidence="11" id="KW-1185">Reference proteome</keyword>
<evidence type="ECO:0000256" key="8">
    <source>
        <dbReference type="RuleBase" id="RU000454"/>
    </source>
</evidence>
<dbReference type="InterPro" id="IPR001969">
    <property type="entry name" value="Aspartic_peptidase_AS"/>
</dbReference>
<accession>A0AAP0BMB8</accession>
<comment type="similarity">
    <text evidence="1 8">Belongs to the peptidase A1 family.</text>
</comment>
<name>A0AAP0BMB8_9ASPA</name>
<keyword evidence="2 8" id="KW-0645">Protease</keyword>
<protein>
    <submittedName>
        <fullName evidence="10">Aspartic proteinase CDR1</fullName>
    </submittedName>
</protein>
<dbReference type="FunFam" id="2.40.70.10:FF:000016">
    <property type="entry name" value="Probable aspartic protease At2g35615"/>
    <property type="match status" value="1"/>
</dbReference>
<dbReference type="InterPro" id="IPR001461">
    <property type="entry name" value="Aspartic_peptidase_A1"/>
</dbReference>
<dbReference type="PROSITE" id="PS00141">
    <property type="entry name" value="ASP_PROTEASE"/>
    <property type="match status" value="2"/>
</dbReference>
<reference evidence="10 11" key="1">
    <citation type="journal article" date="2022" name="Nat. Plants">
        <title>Genomes of leafy and leafless Platanthera orchids illuminate the evolution of mycoheterotrophy.</title>
        <authorList>
            <person name="Li M.H."/>
            <person name="Liu K.W."/>
            <person name="Li Z."/>
            <person name="Lu H.C."/>
            <person name="Ye Q.L."/>
            <person name="Zhang D."/>
            <person name="Wang J.Y."/>
            <person name="Li Y.F."/>
            <person name="Zhong Z.M."/>
            <person name="Liu X."/>
            <person name="Yu X."/>
            <person name="Liu D.K."/>
            <person name="Tu X.D."/>
            <person name="Liu B."/>
            <person name="Hao Y."/>
            <person name="Liao X.Y."/>
            <person name="Jiang Y.T."/>
            <person name="Sun W.H."/>
            <person name="Chen J."/>
            <person name="Chen Y.Q."/>
            <person name="Ai Y."/>
            <person name="Zhai J.W."/>
            <person name="Wu S.S."/>
            <person name="Zhou Z."/>
            <person name="Hsiao Y.Y."/>
            <person name="Wu W.L."/>
            <person name="Chen Y.Y."/>
            <person name="Lin Y.F."/>
            <person name="Hsu J.L."/>
            <person name="Li C.Y."/>
            <person name="Wang Z.W."/>
            <person name="Zhao X."/>
            <person name="Zhong W.Y."/>
            <person name="Ma X.K."/>
            <person name="Ma L."/>
            <person name="Huang J."/>
            <person name="Chen G.Z."/>
            <person name="Huang M.Z."/>
            <person name="Huang L."/>
            <person name="Peng D.H."/>
            <person name="Luo Y.B."/>
            <person name="Zou S.Q."/>
            <person name="Chen S.P."/>
            <person name="Lan S."/>
            <person name="Tsai W.C."/>
            <person name="Van de Peer Y."/>
            <person name="Liu Z.J."/>
        </authorList>
    </citation>
    <scope>NUCLEOTIDE SEQUENCE [LARGE SCALE GENOMIC DNA]</scope>
    <source>
        <strain evidence="10">Lor287</strain>
    </source>
</reference>
<dbReference type="GO" id="GO:0006508">
    <property type="term" value="P:proteolysis"/>
    <property type="evidence" value="ECO:0007669"/>
    <property type="project" value="UniProtKB-KW"/>
</dbReference>
<sequence length="471" mass="49530">MAAFSSSSSSSTTTSSFSVLLTVVVILFNLLPLLSAAAAAGGGFSVKLIHRDSVHSPLHDANSTRLSRLRDAVDRSRARAAYFSSLSVKEIDIHSDIIPNTFEYLMTFYIGTPPEKMVAIADTGSDLIWVQCSPCKLCYTQKPPLFDPSSSSTYKSVSCNDDSCAALPESGCAAGDHCQYQYSYGDRSYVVGDLSVDTVSFDSAEAERPVQIPNILFGCTHESNGTFGPAGAGLVGLGGGQLSLITQLGDSIDHKFSYCLPTLSKNQSFTGRLNFGSNAVISGTSSVSTPIVPGDPDTFFFLNLESISISGENRTNTAGPIAVKPATQNRGNIIIDSGTTLTLIDDESVQSLAAQLTKAVKLPPVSDPQGLFSLCFDVSGSAANSTGEEELMPDIIFHFAENAGVVLKPVNAFVMTDDATLCLAIVSNRDLGGGGGGDISIFGNIAQQNYEIGYDLGAMRLTFSPADCTAA</sequence>
<dbReference type="InterPro" id="IPR032799">
    <property type="entry name" value="TAXi_C"/>
</dbReference>
<organism evidence="10 11">
    <name type="scientific">Platanthera zijinensis</name>
    <dbReference type="NCBI Taxonomy" id="2320716"/>
    <lineage>
        <taxon>Eukaryota</taxon>
        <taxon>Viridiplantae</taxon>
        <taxon>Streptophyta</taxon>
        <taxon>Embryophyta</taxon>
        <taxon>Tracheophyta</taxon>
        <taxon>Spermatophyta</taxon>
        <taxon>Magnoliopsida</taxon>
        <taxon>Liliopsida</taxon>
        <taxon>Asparagales</taxon>
        <taxon>Orchidaceae</taxon>
        <taxon>Orchidoideae</taxon>
        <taxon>Orchideae</taxon>
        <taxon>Orchidinae</taxon>
        <taxon>Platanthera</taxon>
    </lineage>
</organism>
<feature type="active site" evidence="7">
    <location>
        <position position="336"/>
    </location>
</feature>
<dbReference type="Gene3D" id="2.40.70.10">
    <property type="entry name" value="Acid Proteases"/>
    <property type="match status" value="2"/>
</dbReference>
<dbReference type="PRINTS" id="PR00792">
    <property type="entry name" value="PEPSIN"/>
</dbReference>
<dbReference type="Pfam" id="PF14543">
    <property type="entry name" value="TAXi_N"/>
    <property type="match status" value="1"/>
</dbReference>
<dbReference type="PANTHER" id="PTHR47967">
    <property type="entry name" value="OS07G0603500 PROTEIN-RELATED"/>
    <property type="match status" value="1"/>
</dbReference>
<feature type="active site" evidence="7">
    <location>
        <position position="122"/>
    </location>
</feature>
<dbReference type="InterPro" id="IPR051708">
    <property type="entry name" value="Plant_Aspart_Prot_A1"/>
</dbReference>
<evidence type="ECO:0000256" key="5">
    <source>
        <dbReference type="ARBA" id="ARBA00022801"/>
    </source>
</evidence>
<keyword evidence="3" id="KW-0732">Signal</keyword>
<dbReference type="InterPro" id="IPR032861">
    <property type="entry name" value="TAXi_N"/>
</dbReference>
<keyword evidence="4 8" id="KW-0064">Aspartyl protease</keyword>
<dbReference type="GO" id="GO:0005576">
    <property type="term" value="C:extracellular region"/>
    <property type="evidence" value="ECO:0007669"/>
    <property type="project" value="TreeGrafter"/>
</dbReference>
<evidence type="ECO:0000256" key="2">
    <source>
        <dbReference type="ARBA" id="ARBA00022670"/>
    </source>
</evidence>
<dbReference type="CDD" id="cd05476">
    <property type="entry name" value="pepsin_A_like_plant"/>
    <property type="match status" value="1"/>
</dbReference>
<dbReference type="Proteomes" id="UP001418222">
    <property type="component" value="Unassembled WGS sequence"/>
</dbReference>
<dbReference type="InterPro" id="IPR034161">
    <property type="entry name" value="Pepsin-like_plant"/>
</dbReference>
<evidence type="ECO:0000256" key="1">
    <source>
        <dbReference type="ARBA" id="ARBA00007447"/>
    </source>
</evidence>
<evidence type="ECO:0000256" key="3">
    <source>
        <dbReference type="ARBA" id="ARBA00022729"/>
    </source>
</evidence>
<evidence type="ECO:0000313" key="11">
    <source>
        <dbReference type="Proteomes" id="UP001418222"/>
    </source>
</evidence>
<dbReference type="Pfam" id="PF14541">
    <property type="entry name" value="TAXi_C"/>
    <property type="match status" value="1"/>
</dbReference>
<dbReference type="SUPFAM" id="SSF50630">
    <property type="entry name" value="Acid proteases"/>
    <property type="match status" value="1"/>
</dbReference>
<gene>
    <name evidence="10" type="primary">CDR1</name>
    <name evidence="10" type="ORF">KSP39_PZI008247</name>
</gene>
<dbReference type="PANTHER" id="PTHR47967:SF128">
    <property type="entry name" value="ASPARTIC PROTEINASE CDR1-LIKE"/>
    <property type="match status" value="1"/>
</dbReference>